<name>A0A4Y8ULB9_9GAMM</name>
<dbReference type="GO" id="GO:0005886">
    <property type="term" value="C:plasma membrane"/>
    <property type="evidence" value="ECO:0007669"/>
    <property type="project" value="UniProtKB-SubCell"/>
</dbReference>
<dbReference type="InterPro" id="IPR048279">
    <property type="entry name" value="MdtK-like"/>
</dbReference>
<keyword evidence="9" id="KW-1185">Reference proteome</keyword>
<protein>
    <submittedName>
        <fullName evidence="8">MATE family efflux transporter</fullName>
    </submittedName>
</protein>
<comment type="caution">
    <text evidence="8">The sequence shown here is derived from an EMBL/GenBank/DDBJ whole genome shotgun (WGS) entry which is preliminary data.</text>
</comment>
<keyword evidence="5 7" id="KW-1133">Transmembrane helix</keyword>
<evidence type="ECO:0000256" key="3">
    <source>
        <dbReference type="ARBA" id="ARBA00022475"/>
    </source>
</evidence>
<feature type="transmembrane region" description="Helical" evidence="7">
    <location>
        <begin position="96"/>
        <end position="119"/>
    </location>
</feature>
<sequence>MAELQALNARLVDGDVGQTLFKLSLPMIAGIFALMSYNAVDTFFVAQLGVRELAAMSFTFPVVMMVSSIAIGLGAAASSCVARAIGRGDKQRAKRLISDCLLVATAVSLLVTVVGLWFLEPLFSRLGAGPELLPLISDYMVLWLWGTFAMVVPMVATSIMRAMGDASLVGKLMIAGALANIALDPILIFGLLGAPRLELQGAAWATLLSRAIGVAIALYYFIDNKLLVNPLAELAPLRSSLREITHIGIPAMATNMIIPFASGLVLIMIAEYGDAAVAGLGIAVRIEPLALIAFYALSAVIGGFCGQNLGAGAYARLQQSLRWSLRYALSIGALLAMLLFIGAPWLVAAFTSEPASAAVAVSYLRIVPLSYGCYGLVMAANASFNGLGRPLPATVISVARVIGFYLPVAWLLQQQFGIDGLFYASATANIAVGLLAYGWLRHYYRDLAASAE</sequence>
<dbReference type="InterPro" id="IPR002528">
    <property type="entry name" value="MATE_fam"/>
</dbReference>
<evidence type="ECO:0000256" key="1">
    <source>
        <dbReference type="ARBA" id="ARBA00004429"/>
    </source>
</evidence>
<evidence type="ECO:0000256" key="6">
    <source>
        <dbReference type="ARBA" id="ARBA00023136"/>
    </source>
</evidence>
<evidence type="ECO:0000256" key="5">
    <source>
        <dbReference type="ARBA" id="ARBA00022989"/>
    </source>
</evidence>
<feature type="transmembrane region" description="Helical" evidence="7">
    <location>
        <begin position="201"/>
        <end position="222"/>
    </location>
</feature>
<evidence type="ECO:0000313" key="8">
    <source>
        <dbReference type="EMBL" id="TFH68544.1"/>
    </source>
</evidence>
<feature type="transmembrane region" description="Helical" evidence="7">
    <location>
        <begin position="327"/>
        <end position="351"/>
    </location>
</feature>
<evidence type="ECO:0000256" key="7">
    <source>
        <dbReference type="SAM" id="Phobius"/>
    </source>
</evidence>
<feature type="transmembrane region" description="Helical" evidence="7">
    <location>
        <begin position="139"/>
        <end position="160"/>
    </location>
</feature>
<accession>A0A4Y8ULB9</accession>
<dbReference type="InterPro" id="IPR052031">
    <property type="entry name" value="Membrane_Transporter-Flippase"/>
</dbReference>
<dbReference type="AlphaFoldDB" id="A0A4Y8ULB9"/>
<keyword evidence="4 7" id="KW-0812">Transmembrane</keyword>
<evidence type="ECO:0000256" key="4">
    <source>
        <dbReference type="ARBA" id="ARBA00022692"/>
    </source>
</evidence>
<dbReference type="OrthoDB" id="9806302at2"/>
<dbReference type="PANTHER" id="PTHR43549:SF3">
    <property type="entry name" value="MULTIDRUG RESISTANCE PROTEIN YPNP-RELATED"/>
    <property type="match status" value="1"/>
</dbReference>
<dbReference type="PIRSF" id="PIRSF006603">
    <property type="entry name" value="DinF"/>
    <property type="match status" value="1"/>
</dbReference>
<keyword evidence="3" id="KW-1003">Cell membrane</keyword>
<comment type="subcellular location">
    <subcellularLocation>
        <location evidence="1">Cell inner membrane</location>
        <topology evidence="1">Multi-pass membrane protein</topology>
    </subcellularLocation>
</comment>
<dbReference type="NCBIfam" id="TIGR00797">
    <property type="entry name" value="matE"/>
    <property type="match status" value="1"/>
</dbReference>
<feature type="transmembrane region" description="Helical" evidence="7">
    <location>
        <begin position="289"/>
        <end position="315"/>
    </location>
</feature>
<feature type="transmembrane region" description="Helical" evidence="7">
    <location>
        <begin position="357"/>
        <end position="379"/>
    </location>
</feature>
<feature type="transmembrane region" description="Helical" evidence="7">
    <location>
        <begin position="247"/>
        <end position="269"/>
    </location>
</feature>
<dbReference type="GO" id="GO:0015297">
    <property type="term" value="F:antiporter activity"/>
    <property type="evidence" value="ECO:0007669"/>
    <property type="project" value="InterPro"/>
</dbReference>
<keyword evidence="6 7" id="KW-0472">Membrane</keyword>
<feature type="transmembrane region" description="Helical" evidence="7">
    <location>
        <begin position="391"/>
        <end position="410"/>
    </location>
</feature>
<dbReference type="PANTHER" id="PTHR43549">
    <property type="entry name" value="MULTIDRUG RESISTANCE PROTEIN YPNP-RELATED"/>
    <property type="match status" value="1"/>
</dbReference>
<keyword evidence="2" id="KW-0813">Transport</keyword>
<feature type="transmembrane region" description="Helical" evidence="7">
    <location>
        <begin position="60"/>
        <end position="84"/>
    </location>
</feature>
<feature type="transmembrane region" description="Helical" evidence="7">
    <location>
        <begin position="422"/>
        <end position="440"/>
    </location>
</feature>
<dbReference type="EMBL" id="SPIA01000001">
    <property type="protein sequence ID" value="TFH68544.1"/>
    <property type="molecule type" value="Genomic_DNA"/>
</dbReference>
<feature type="transmembrane region" description="Helical" evidence="7">
    <location>
        <begin position="172"/>
        <end position="195"/>
    </location>
</feature>
<evidence type="ECO:0000256" key="2">
    <source>
        <dbReference type="ARBA" id="ARBA00022448"/>
    </source>
</evidence>
<proteinExistence type="predicted"/>
<evidence type="ECO:0000313" key="9">
    <source>
        <dbReference type="Proteomes" id="UP000298133"/>
    </source>
</evidence>
<organism evidence="8 9">
    <name type="scientific">Gammaproteobacteria bacterium LSUCC0057</name>
    <dbReference type="NCBI Taxonomy" id="2559237"/>
    <lineage>
        <taxon>Bacteria</taxon>
        <taxon>Pseudomonadati</taxon>
        <taxon>Pseudomonadota</taxon>
        <taxon>Gammaproteobacteria</taxon>
        <taxon>Cellvibrionales</taxon>
        <taxon>Porticoccaceae</taxon>
        <taxon>SAR92 clade</taxon>
    </lineage>
</organism>
<reference evidence="8 9" key="1">
    <citation type="submission" date="2019-03" db="EMBL/GenBank/DDBJ databases">
        <title>Draft genome of Gammaproteobacteria bacterium LSUCC0057, a member of the SAR92 clade.</title>
        <authorList>
            <person name="Lanclos V.C."/>
            <person name="Doiron C."/>
            <person name="Henson M.W."/>
            <person name="Thrash J.C."/>
        </authorList>
    </citation>
    <scope>NUCLEOTIDE SEQUENCE [LARGE SCALE GENOMIC DNA]</scope>
    <source>
        <strain evidence="8 9">LSUCC0057</strain>
    </source>
</reference>
<dbReference type="Proteomes" id="UP000298133">
    <property type="component" value="Unassembled WGS sequence"/>
</dbReference>
<gene>
    <name evidence="8" type="ORF">E3W66_00870</name>
</gene>
<dbReference type="Pfam" id="PF01554">
    <property type="entry name" value="MatE"/>
    <property type="match status" value="2"/>
</dbReference>
<dbReference type="GO" id="GO:0042910">
    <property type="term" value="F:xenobiotic transmembrane transporter activity"/>
    <property type="evidence" value="ECO:0007669"/>
    <property type="project" value="InterPro"/>
</dbReference>
<feature type="transmembrane region" description="Helical" evidence="7">
    <location>
        <begin position="20"/>
        <end position="40"/>
    </location>
</feature>